<dbReference type="WBParaSite" id="jg18077.2">
    <property type="protein sequence ID" value="jg18077.2"/>
    <property type="gene ID" value="jg18077"/>
</dbReference>
<evidence type="ECO:0000313" key="1">
    <source>
        <dbReference type="Proteomes" id="UP000887574"/>
    </source>
</evidence>
<dbReference type="InterPro" id="IPR043519">
    <property type="entry name" value="NT_sf"/>
</dbReference>
<dbReference type="SUPFAM" id="SSF81301">
    <property type="entry name" value="Nucleotidyltransferase"/>
    <property type="match status" value="1"/>
</dbReference>
<dbReference type="AlphaFoldDB" id="A0A915DBC4"/>
<sequence>MVLKNDLAAFKSIFRQIKNALLDMNDSDANLFDDLHGMNRSASSSKKMVKMVNIRMIDEQANSMKKLQIRKSLVSVQPRSGFCFEAAYQRTIDELMNKFGFGERNYCKALGGVSAEIFCFRYLCQDCGSSATGLGFVNSDLCCSSSPTEVGSDELKCAYLPTFKALTNPISRQEFFRLPNHNKARLINRIINFYRKESGLISCLIPVLDARCPVVRFVLRKPIKANFIRHVVGADTSGICRKFISVIKLWAYIAGIFSPDHAHPHGHWNSSVLIKQNPRKVQGWCVYYEPLHIDLLTEYFVITQGDFSTSFVYAKEAFESRVFDGQKDGRIASKFKFSLVNVQDPLELSHNVASNVSKRYVFLMHMCRGLAGLFQLETIRLQCGSTENPYWQMICRTSSECQHRSNRRLW</sequence>
<keyword evidence="1" id="KW-1185">Reference proteome</keyword>
<dbReference type="Proteomes" id="UP000887574">
    <property type="component" value="Unplaced"/>
</dbReference>
<dbReference type="SUPFAM" id="SSF81631">
    <property type="entry name" value="PAP/OAS1 substrate-binding domain"/>
    <property type="match status" value="1"/>
</dbReference>
<evidence type="ECO:0000313" key="2">
    <source>
        <dbReference type="WBParaSite" id="jg18077.2"/>
    </source>
</evidence>
<reference evidence="2" key="1">
    <citation type="submission" date="2022-11" db="UniProtKB">
        <authorList>
            <consortium name="WormBaseParasite"/>
        </authorList>
    </citation>
    <scope>IDENTIFICATION</scope>
</reference>
<proteinExistence type="predicted"/>
<accession>A0A915DBC4</accession>
<organism evidence="1 2">
    <name type="scientific">Ditylenchus dipsaci</name>
    <dbReference type="NCBI Taxonomy" id="166011"/>
    <lineage>
        <taxon>Eukaryota</taxon>
        <taxon>Metazoa</taxon>
        <taxon>Ecdysozoa</taxon>
        <taxon>Nematoda</taxon>
        <taxon>Chromadorea</taxon>
        <taxon>Rhabditida</taxon>
        <taxon>Tylenchina</taxon>
        <taxon>Tylenchomorpha</taxon>
        <taxon>Sphaerularioidea</taxon>
        <taxon>Anguinidae</taxon>
        <taxon>Anguininae</taxon>
        <taxon>Ditylenchus</taxon>
    </lineage>
</organism>
<protein>
    <submittedName>
        <fullName evidence="2">Transposase</fullName>
    </submittedName>
</protein>
<name>A0A915DBC4_9BILA</name>